<reference evidence="1 2" key="1">
    <citation type="submission" date="2019-09" db="EMBL/GenBank/DDBJ databases">
        <authorList>
            <person name="Chandra G."/>
            <person name="Truman W A."/>
        </authorList>
    </citation>
    <scope>NUCLEOTIDE SEQUENCE [LARGE SCALE GENOMIC DNA]</scope>
    <source>
        <strain evidence="1">PS896</strain>
    </source>
</reference>
<dbReference type="AlphaFoldDB" id="A0A5E7PEC3"/>
<gene>
    <name evidence="1" type="ORF">PS896_05179</name>
</gene>
<sequence>MPYHAVVTVDLDNGVSSTARTKFNEELKKKNFSKHKLTTLWTAVFTPATTREGAVKYARDSIDAAAALAGISTYEAFVSISEAPPVEWKKGGTNALLGGLLRLQK</sequence>
<name>A0A5E7PEC3_PSEFL</name>
<protein>
    <submittedName>
        <fullName evidence="1">Uncharacterized protein</fullName>
    </submittedName>
</protein>
<accession>A0A5E7PEC3</accession>
<dbReference type="Proteomes" id="UP000377224">
    <property type="component" value="Unassembled WGS sequence"/>
</dbReference>
<evidence type="ECO:0000313" key="1">
    <source>
        <dbReference type="EMBL" id="VVP47360.1"/>
    </source>
</evidence>
<dbReference type="RefSeq" id="WP_150648588.1">
    <property type="nucleotide sequence ID" value="NZ_CABVIN010000009.1"/>
</dbReference>
<proteinExistence type="predicted"/>
<evidence type="ECO:0000313" key="2">
    <source>
        <dbReference type="Proteomes" id="UP000377224"/>
    </source>
</evidence>
<dbReference type="EMBL" id="CABVIN010000009">
    <property type="protein sequence ID" value="VVP47360.1"/>
    <property type="molecule type" value="Genomic_DNA"/>
</dbReference>
<organism evidence="1 2">
    <name type="scientific">Pseudomonas fluorescens</name>
    <dbReference type="NCBI Taxonomy" id="294"/>
    <lineage>
        <taxon>Bacteria</taxon>
        <taxon>Pseudomonadati</taxon>
        <taxon>Pseudomonadota</taxon>
        <taxon>Gammaproteobacteria</taxon>
        <taxon>Pseudomonadales</taxon>
        <taxon>Pseudomonadaceae</taxon>
        <taxon>Pseudomonas</taxon>
    </lineage>
</organism>